<name>A0E0R3_PARTE</name>
<evidence type="ECO:0000313" key="2">
    <source>
        <dbReference type="Proteomes" id="UP000000600"/>
    </source>
</evidence>
<dbReference type="HOGENOM" id="CLU_2517449_0_0_1"/>
<dbReference type="GeneID" id="5042062"/>
<proteinExistence type="predicted"/>
<organism evidence="1 2">
    <name type="scientific">Paramecium tetraurelia</name>
    <dbReference type="NCBI Taxonomy" id="5888"/>
    <lineage>
        <taxon>Eukaryota</taxon>
        <taxon>Sar</taxon>
        <taxon>Alveolata</taxon>
        <taxon>Ciliophora</taxon>
        <taxon>Intramacronucleata</taxon>
        <taxon>Oligohymenophorea</taxon>
        <taxon>Peniculida</taxon>
        <taxon>Parameciidae</taxon>
        <taxon>Paramecium</taxon>
    </lineage>
</organism>
<sequence length="85" mass="10198">MEDQFSEDYHLSLHQVQLSLIHLFFSQNRTITHLPTVKRIKQFIKRNKLILQVKDRLIIIGYIYPKMKKPISSIFSKNNLFRGIK</sequence>
<dbReference type="AlphaFoldDB" id="A0E0R3"/>
<evidence type="ECO:0000313" key="1">
    <source>
        <dbReference type="EMBL" id="CAK88880.1"/>
    </source>
</evidence>
<dbReference type="RefSeq" id="XP_001456277.1">
    <property type="nucleotide sequence ID" value="XM_001456240.1"/>
</dbReference>
<dbReference type="EMBL" id="CT868652">
    <property type="protein sequence ID" value="CAK88880.1"/>
    <property type="molecule type" value="Genomic_DNA"/>
</dbReference>
<accession>A0E0R3</accession>
<dbReference type="Proteomes" id="UP000000600">
    <property type="component" value="Unassembled WGS sequence"/>
</dbReference>
<dbReference type="KEGG" id="ptm:GSPATT00022048001"/>
<protein>
    <submittedName>
        <fullName evidence="1">Uncharacterized protein</fullName>
    </submittedName>
</protein>
<keyword evidence="2" id="KW-1185">Reference proteome</keyword>
<reference evidence="1 2" key="1">
    <citation type="journal article" date="2006" name="Nature">
        <title>Global trends of whole-genome duplications revealed by the ciliate Paramecium tetraurelia.</title>
        <authorList>
            <consortium name="Genoscope"/>
            <person name="Aury J.-M."/>
            <person name="Jaillon O."/>
            <person name="Duret L."/>
            <person name="Noel B."/>
            <person name="Jubin C."/>
            <person name="Porcel B.M."/>
            <person name="Segurens B."/>
            <person name="Daubin V."/>
            <person name="Anthouard V."/>
            <person name="Aiach N."/>
            <person name="Arnaiz O."/>
            <person name="Billaut A."/>
            <person name="Beisson J."/>
            <person name="Blanc I."/>
            <person name="Bouhouche K."/>
            <person name="Camara F."/>
            <person name="Duharcourt S."/>
            <person name="Guigo R."/>
            <person name="Gogendeau D."/>
            <person name="Katinka M."/>
            <person name="Keller A.-M."/>
            <person name="Kissmehl R."/>
            <person name="Klotz C."/>
            <person name="Koll F."/>
            <person name="Le Moue A."/>
            <person name="Lepere C."/>
            <person name="Malinsky S."/>
            <person name="Nowacki M."/>
            <person name="Nowak J.K."/>
            <person name="Plattner H."/>
            <person name="Poulain J."/>
            <person name="Ruiz F."/>
            <person name="Serrano V."/>
            <person name="Zagulski M."/>
            <person name="Dessen P."/>
            <person name="Betermier M."/>
            <person name="Weissenbach J."/>
            <person name="Scarpelli C."/>
            <person name="Schachter V."/>
            <person name="Sperling L."/>
            <person name="Meyer E."/>
            <person name="Cohen J."/>
            <person name="Wincker P."/>
        </authorList>
    </citation>
    <scope>NUCLEOTIDE SEQUENCE [LARGE SCALE GENOMIC DNA]</scope>
    <source>
        <strain evidence="1 2">Stock d4-2</strain>
    </source>
</reference>
<gene>
    <name evidence="1" type="ORF">GSPATT00022048001</name>
</gene>
<dbReference type="InParanoid" id="A0E0R3"/>